<organism evidence="4 5">
    <name type="scientific">Hymenobacter algoricola</name>
    <dbReference type="NCBI Taxonomy" id="486267"/>
    <lineage>
        <taxon>Bacteria</taxon>
        <taxon>Pseudomonadati</taxon>
        <taxon>Bacteroidota</taxon>
        <taxon>Cytophagia</taxon>
        <taxon>Cytophagales</taxon>
        <taxon>Hymenobacteraceae</taxon>
        <taxon>Hymenobacter</taxon>
    </lineage>
</organism>
<feature type="compositionally biased region" description="Low complexity" evidence="1">
    <location>
        <begin position="70"/>
        <end position="84"/>
    </location>
</feature>
<feature type="chain" id="PRO_5047201284" description="DUF4142 domain-containing protein" evidence="2">
    <location>
        <begin position="19"/>
        <end position="225"/>
    </location>
</feature>
<protein>
    <recommendedName>
        <fullName evidence="3">DUF4142 domain-containing protein</fullName>
    </recommendedName>
</protein>
<evidence type="ECO:0000256" key="2">
    <source>
        <dbReference type="SAM" id="SignalP"/>
    </source>
</evidence>
<dbReference type="Pfam" id="PF13628">
    <property type="entry name" value="DUF4142"/>
    <property type="match status" value="1"/>
</dbReference>
<evidence type="ECO:0000259" key="3">
    <source>
        <dbReference type="Pfam" id="PF13628"/>
    </source>
</evidence>
<dbReference type="RefSeq" id="WP_345113040.1">
    <property type="nucleotide sequence ID" value="NZ_BAABDH010000036.1"/>
</dbReference>
<evidence type="ECO:0000313" key="4">
    <source>
        <dbReference type="EMBL" id="GAA3935497.1"/>
    </source>
</evidence>
<comment type="caution">
    <text evidence="4">The sequence shown here is derived from an EMBL/GenBank/DDBJ whole genome shotgun (WGS) entry which is preliminary data.</text>
</comment>
<proteinExistence type="predicted"/>
<dbReference type="PANTHER" id="PTHR38593">
    <property type="entry name" value="BLR2558 PROTEIN"/>
    <property type="match status" value="1"/>
</dbReference>
<evidence type="ECO:0000313" key="5">
    <source>
        <dbReference type="Proteomes" id="UP001499909"/>
    </source>
</evidence>
<dbReference type="PANTHER" id="PTHR38593:SF1">
    <property type="entry name" value="BLR2558 PROTEIN"/>
    <property type="match status" value="1"/>
</dbReference>
<dbReference type="InterPro" id="IPR025419">
    <property type="entry name" value="DUF4142"/>
</dbReference>
<dbReference type="EMBL" id="BAABDH010000036">
    <property type="protein sequence ID" value="GAA3935497.1"/>
    <property type="molecule type" value="Genomic_DNA"/>
</dbReference>
<dbReference type="PROSITE" id="PS51257">
    <property type="entry name" value="PROKAR_LIPOPROTEIN"/>
    <property type="match status" value="1"/>
</dbReference>
<keyword evidence="5" id="KW-1185">Reference proteome</keyword>
<dbReference type="Proteomes" id="UP001499909">
    <property type="component" value="Unassembled WGS sequence"/>
</dbReference>
<feature type="region of interest" description="Disordered" evidence="1">
    <location>
        <begin position="70"/>
        <end position="97"/>
    </location>
</feature>
<evidence type="ECO:0000256" key="1">
    <source>
        <dbReference type="SAM" id="MobiDB-lite"/>
    </source>
</evidence>
<dbReference type="InterPro" id="IPR012347">
    <property type="entry name" value="Ferritin-like"/>
</dbReference>
<sequence>MKKTLFSALLFAATLSLTGCGDADKRTDGTAGEAVSDMDQAADEGGVQADATVIDNEAGPTVTANADSAAMTTDAAASPTAPHSTDPEFMQSAAASDQNEIQLSKLALEKGVTGMVKDHANMMIKDHTKSTTDLKAIAKKKNVVLPPDMDGEHKTIAAEMRKLSGKEFEQKYLAQMVTDHQKTLNTLKAHQQMTQDAELQGFIGKVIPVVQGHLDMSKQGADMKM</sequence>
<accession>A0ABP7N4Z8</accession>
<feature type="domain" description="DUF4142" evidence="3">
    <location>
        <begin position="85"/>
        <end position="218"/>
    </location>
</feature>
<name>A0ABP7N4Z8_9BACT</name>
<dbReference type="Gene3D" id="1.20.1260.10">
    <property type="match status" value="1"/>
</dbReference>
<feature type="signal peptide" evidence="2">
    <location>
        <begin position="1"/>
        <end position="18"/>
    </location>
</feature>
<reference evidence="5" key="1">
    <citation type="journal article" date="2019" name="Int. J. Syst. Evol. Microbiol.">
        <title>The Global Catalogue of Microorganisms (GCM) 10K type strain sequencing project: providing services to taxonomists for standard genome sequencing and annotation.</title>
        <authorList>
            <consortium name="The Broad Institute Genomics Platform"/>
            <consortium name="The Broad Institute Genome Sequencing Center for Infectious Disease"/>
            <person name="Wu L."/>
            <person name="Ma J."/>
        </authorList>
    </citation>
    <scope>NUCLEOTIDE SEQUENCE [LARGE SCALE GENOMIC DNA]</scope>
    <source>
        <strain evidence="5">JCM 17214</strain>
    </source>
</reference>
<keyword evidence="2" id="KW-0732">Signal</keyword>
<gene>
    <name evidence="4" type="ORF">GCM10022406_19810</name>
</gene>